<feature type="transmembrane region" description="Helical" evidence="1">
    <location>
        <begin position="6"/>
        <end position="31"/>
    </location>
</feature>
<protein>
    <submittedName>
        <fullName evidence="2">Uncharacterized protein</fullName>
    </submittedName>
</protein>
<accession>A0A8S5SPP1</accession>
<name>A0A8S5SPP1_9CAUD</name>
<sequence length="80" mass="9654">MNIEELIISIVSWLLIVGGICKVIDLITWALRKREQMKFEADNKKELERRFLIIDIADEVERRLKYKNNKRKGKMNNEHR</sequence>
<keyword evidence="1" id="KW-0472">Membrane</keyword>
<evidence type="ECO:0000256" key="1">
    <source>
        <dbReference type="SAM" id="Phobius"/>
    </source>
</evidence>
<proteinExistence type="predicted"/>
<organism evidence="2">
    <name type="scientific">Siphoviridae sp. ctnR613</name>
    <dbReference type="NCBI Taxonomy" id="2827939"/>
    <lineage>
        <taxon>Viruses</taxon>
        <taxon>Duplodnaviria</taxon>
        <taxon>Heunggongvirae</taxon>
        <taxon>Uroviricota</taxon>
        <taxon>Caudoviricetes</taxon>
    </lineage>
</organism>
<dbReference type="EMBL" id="BK032640">
    <property type="protein sequence ID" value="DAF52655.1"/>
    <property type="molecule type" value="Genomic_DNA"/>
</dbReference>
<keyword evidence="1" id="KW-1133">Transmembrane helix</keyword>
<reference evidence="2" key="1">
    <citation type="journal article" date="2021" name="Proc. Natl. Acad. Sci. U.S.A.">
        <title>A Catalog of Tens of Thousands of Viruses from Human Metagenomes Reveals Hidden Associations with Chronic Diseases.</title>
        <authorList>
            <person name="Tisza M.J."/>
            <person name="Buck C.B."/>
        </authorList>
    </citation>
    <scope>NUCLEOTIDE SEQUENCE</scope>
    <source>
        <strain evidence="2">CtnR613</strain>
    </source>
</reference>
<keyword evidence="1" id="KW-0812">Transmembrane</keyword>
<evidence type="ECO:0000313" key="2">
    <source>
        <dbReference type="EMBL" id="DAF52655.1"/>
    </source>
</evidence>